<dbReference type="GO" id="GO:0010181">
    <property type="term" value="F:FMN binding"/>
    <property type="evidence" value="ECO:0007669"/>
    <property type="project" value="InterPro"/>
</dbReference>
<dbReference type="Gene3D" id="3.20.20.70">
    <property type="entry name" value="Aldolase class I"/>
    <property type="match status" value="1"/>
</dbReference>
<dbReference type="SUPFAM" id="SSF51395">
    <property type="entry name" value="FMN-linked oxidoreductases"/>
    <property type="match status" value="1"/>
</dbReference>
<sequence length="374" mass="41286">MENSIQPLLEEYQLGDLRLKNRVVMAPMTRGRATNADLIPTPLMAEYYAQRASAGLIITEGTWVSSKAIGFINVPGIYTKEQTGGWRLVTKAVHDKGGSIFSQLGHIGSASHPDHLNGELPAGPSAINPRTQSFTPEGFKDTLTPRELTIAEIEQTIQDYKQAAQNAKDAGFDGVEIHAQTGMLIPQFLSLATNERTDQYGGCIENRARIIFEILDAITEVWDSTRVAIKFTPVMYTHVGIVTPDVETIPIFQYILKKLNDYDLAFVHVTGPAQDLTGTPVEVLQNDYFSHFRHHYHGRLIANLGFTQQTGNEILNSGKADLVSFGQLFIANPDLVERFKGQLPLSEADPDTFYTGEDKGYTDYPGAANDRVLG</sequence>
<evidence type="ECO:0000256" key="2">
    <source>
        <dbReference type="ARBA" id="ARBA00005979"/>
    </source>
</evidence>
<feature type="region of interest" description="Disordered" evidence="4">
    <location>
        <begin position="115"/>
        <end position="139"/>
    </location>
</feature>
<dbReference type="InterPro" id="IPR001155">
    <property type="entry name" value="OxRdtase_FMN_N"/>
</dbReference>
<evidence type="ECO:0000256" key="3">
    <source>
        <dbReference type="ARBA" id="ARBA00023002"/>
    </source>
</evidence>
<evidence type="ECO:0000256" key="1">
    <source>
        <dbReference type="ARBA" id="ARBA00001917"/>
    </source>
</evidence>
<proteinExistence type="inferred from homology"/>
<comment type="cofactor">
    <cofactor evidence="1">
        <name>FMN</name>
        <dbReference type="ChEBI" id="CHEBI:58210"/>
    </cofactor>
</comment>
<dbReference type="RefSeq" id="WP_194112422.1">
    <property type="nucleotide sequence ID" value="NZ_JADFFL010000005.1"/>
</dbReference>
<feature type="domain" description="NADH:flavin oxidoreductase/NADH oxidase N-terminal" evidence="5">
    <location>
        <begin position="12"/>
        <end position="345"/>
    </location>
</feature>
<comment type="caution">
    <text evidence="6">The sequence shown here is derived from an EMBL/GenBank/DDBJ whole genome shotgun (WGS) entry which is preliminary data.</text>
</comment>
<dbReference type="EMBL" id="JADFFL010000005">
    <property type="protein sequence ID" value="MBE9663204.1"/>
    <property type="molecule type" value="Genomic_DNA"/>
</dbReference>
<keyword evidence="3" id="KW-0560">Oxidoreductase</keyword>
<dbReference type="AlphaFoldDB" id="A0A929KX07"/>
<dbReference type="Pfam" id="PF00724">
    <property type="entry name" value="Oxidored_FMN"/>
    <property type="match status" value="1"/>
</dbReference>
<protein>
    <submittedName>
        <fullName evidence="6">Alkene reductase</fullName>
    </submittedName>
</protein>
<reference evidence="6" key="1">
    <citation type="submission" date="2020-10" db="EMBL/GenBank/DDBJ databases">
        <title>Mucilaginibacter mali sp. nov., isolated from rhizosphere soil of apple orchard.</title>
        <authorList>
            <person name="Lee J.-S."/>
            <person name="Kim H.S."/>
            <person name="Kim J.-S."/>
        </authorList>
    </citation>
    <scope>NUCLEOTIDE SEQUENCE</scope>
    <source>
        <strain evidence="6">KCTC 22746</strain>
    </source>
</reference>
<evidence type="ECO:0000256" key="4">
    <source>
        <dbReference type="SAM" id="MobiDB-lite"/>
    </source>
</evidence>
<accession>A0A929KX07</accession>
<evidence type="ECO:0000313" key="6">
    <source>
        <dbReference type="EMBL" id="MBE9663204.1"/>
    </source>
</evidence>
<dbReference type="InterPro" id="IPR045247">
    <property type="entry name" value="Oye-like"/>
</dbReference>
<comment type="similarity">
    <text evidence="2">Belongs to the NADH:flavin oxidoreductase/NADH oxidase family.</text>
</comment>
<dbReference type="GO" id="GO:0016628">
    <property type="term" value="F:oxidoreductase activity, acting on the CH-CH group of donors, NAD or NADP as acceptor"/>
    <property type="evidence" value="ECO:0007669"/>
    <property type="project" value="UniProtKB-ARBA"/>
</dbReference>
<dbReference type="CDD" id="cd02933">
    <property type="entry name" value="OYE_like_FMN"/>
    <property type="match status" value="1"/>
</dbReference>
<name>A0A929KX07_9SPHI</name>
<dbReference type="GO" id="GO:0005829">
    <property type="term" value="C:cytosol"/>
    <property type="evidence" value="ECO:0007669"/>
    <property type="project" value="UniProtKB-ARBA"/>
</dbReference>
<gene>
    <name evidence="6" type="ORF">IRJ16_15040</name>
</gene>
<dbReference type="FunFam" id="3.20.20.70:FF:000059">
    <property type="entry name" value="N-ethylmaleimide reductase, FMN-linked"/>
    <property type="match status" value="1"/>
</dbReference>
<evidence type="ECO:0000313" key="7">
    <source>
        <dbReference type="Proteomes" id="UP000622475"/>
    </source>
</evidence>
<dbReference type="Proteomes" id="UP000622475">
    <property type="component" value="Unassembled WGS sequence"/>
</dbReference>
<organism evidence="6 7">
    <name type="scientific">Mucilaginibacter myungsuensis</name>
    <dbReference type="NCBI Taxonomy" id="649104"/>
    <lineage>
        <taxon>Bacteria</taxon>
        <taxon>Pseudomonadati</taxon>
        <taxon>Bacteroidota</taxon>
        <taxon>Sphingobacteriia</taxon>
        <taxon>Sphingobacteriales</taxon>
        <taxon>Sphingobacteriaceae</taxon>
        <taxon>Mucilaginibacter</taxon>
    </lineage>
</organism>
<feature type="region of interest" description="Disordered" evidence="4">
    <location>
        <begin position="350"/>
        <end position="374"/>
    </location>
</feature>
<keyword evidence="7" id="KW-1185">Reference proteome</keyword>
<dbReference type="PANTHER" id="PTHR22893:SF91">
    <property type="entry name" value="NADPH DEHYDROGENASE 2-RELATED"/>
    <property type="match status" value="1"/>
</dbReference>
<dbReference type="InterPro" id="IPR013785">
    <property type="entry name" value="Aldolase_TIM"/>
</dbReference>
<evidence type="ECO:0000259" key="5">
    <source>
        <dbReference type="Pfam" id="PF00724"/>
    </source>
</evidence>
<dbReference type="PANTHER" id="PTHR22893">
    <property type="entry name" value="NADH OXIDOREDUCTASE-RELATED"/>
    <property type="match status" value="1"/>
</dbReference>